<accession>A0A0F6SIM1</accession>
<name>A0A0F6SIM1_9CAUD</name>
<reference evidence="1 2" key="1">
    <citation type="submission" date="2015-04" db="EMBL/GenBank/DDBJ databases">
        <authorList>
            <person name="Schouten J.T."/>
            <person name="Crockett J.T."/>
            <person name="Hodson T.S."/>
            <person name="Hyde J.R."/>
            <person name="Smith T.A."/>
            <person name="Merrill B.D."/>
            <person name="Crook M.B."/>
            <person name="Griffitts J.S."/>
            <person name="Burnett S.H."/>
            <person name="Grose J.H."/>
            <person name="Breakwell D.P."/>
        </authorList>
    </citation>
    <scope>NUCLEOTIDE SEQUENCE [LARGE SCALE GENOMIC DNA]</scope>
</reference>
<proteinExistence type="predicted"/>
<protein>
    <submittedName>
        <fullName evidence="1">Uncharacterized protein</fullName>
    </submittedName>
</protein>
<evidence type="ECO:0000313" key="2">
    <source>
        <dbReference type="Proteomes" id="UP000221947"/>
    </source>
</evidence>
<organism evidence="1 2">
    <name type="scientific">Sinorhizobium phage phiM7</name>
    <dbReference type="NCBI Taxonomy" id="1647403"/>
    <lineage>
        <taxon>Viruses</taxon>
        <taxon>Duplodnaviria</taxon>
        <taxon>Heunggongvirae</taxon>
        <taxon>Uroviricota</taxon>
        <taxon>Caudoviricetes</taxon>
        <taxon>Emdodecavirus</taxon>
        <taxon>Emdodecavirus M7</taxon>
    </lineage>
</organism>
<sequence>MNKLEELGITADEVKALRDERGISMFEAKNILVTDRLFNRVDQVETIDDVKFILRFLIQRGY</sequence>
<dbReference type="Proteomes" id="UP000221947">
    <property type="component" value="Segment"/>
</dbReference>
<dbReference type="EMBL" id="KR052480">
    <property type="protein sequence ID" value="AKF12693.1"/>
    <property type="molecule type" value="Genomic_DNA"/>
</dbReference>
<evidence type="ECO:0000313" key="1">
    <source>
        <dbReference type="EMBL" id="AKF12693.1"/>
    </source>
</evidence>
<gene>
    <name evidence="1" type="ORF">PHIM7_147</name>
</gene>
<keyword evidence="2" id="KW-1185">Reference proteome</keyword>